<dbReference type="EMBL" id="GG674496">
    <property type="protein sequence ID" value="EER14289.1"/>
    <property type="molecule type" value="Genomic_DNA"/>
</dbReference>
<protein>
    <submittedName>
        <fullName evidence="1">Uncharacterized protein</fullName>
    </submittedName>
</protein>
<dbReference type="OMA" id="GRIMWAS"/>
<proteinExistence type="predicted"/>
<name>C5KMY1_PERM5</name>
<dbReference type="GeneID" id="9044289"/>
<accession>C5KMY1</accession>
<gene>
    <name evidence="1" type="ORF">Pmar_PMAR029364</name>
</gene>
<dbReference type="InParanoid" id="C5KMY1"/>
<evidence type="ECO:0000313" key="2">
    <source>
        <dbReference type="Proteomes" id="UP000007800"/>
    </source>
</evidence>
<reference evidence="1 2" key="1">
    <citation type="submission" date="2008-07" db="EMBL/GenBank/DDBJ databases">
        <authorList>
            <person name="El-Sayed N."/>
            <person name="Caler E."/>
            <person name="Inman J."/>
            <person name="Amedeo P."/>
            <person name="Hass B."/>
            <person name="Wortman J."/>
        </authorList>
    </citation>
    <scope>NUCLEOTIDE SEQUENCE [LARGE SCALE GENOMIC DNA]</scope>
    <source>
        <strain evidence="2">ATCC 50983 / TXsc</strain>
    </source>
</reference>
<evidence type="ECO:0000313" key="1">
    <source>
        <dbReference type="EMBL" id="EER14289.1"/>
    </source>
</evidence>
<sequence>MICQQGDHILEQYNTKHKVAIKDVESFLGRIMWASQTFTRFRCHLAALYSWCHKLKSVAGANGKPLHSAYLGRKAAEKINLLLEVVRSPALRATSIQDILGVRLSGTQHMIVITDASLAGFAGTMLIGSQRYWFCESTATTELKALVPGELESGHISTLELLAAIVAVLASVRSCGIDRTEADFTVLSDNISTVEALNKGTSGSQRMADLLARFSAMGMNHRSIRAFHLPGNENVISDSLSRDGVPRPAIARVIGERVDILPVLQEILRTDPLKAPICLM</sequence>
<dbReference type="OrthoDB" id="3249498at2759"/>
<dbReference type="Proteomes" id="UP000007800">
    <property type="component" value="Unassembled WGS sequence"/>
</dbReference>
<keyword evidence="2" id="KW-1185">Reference proteome</keyword>
<dbReference type="PANTHER" id="PTHR33050">
    <property type="entry name" value="REVERSE TRANSCRIPTASE DOMAIN-CONTAINING PROTEIN"/>
    <property type="match status" value="1"/>
</dbReference>
<dbReference type="AlphaFoldDB" id="C5KMY1"/>
<dbReference type="RefSeq" id="XP_002782494.1">
    <property type="nucleotide sequence ID" value="XM_002782448.1"/>
</dbReference>
<organism evidence="2">
    <name type="scientific">Perkinsus marinus (strain ATCC 50983 / TXsc)</name>
    <dbReference type="NCBI Taxonomy" id="423536"/>
    <lineage>
        <taxon>Eukaryota</taxon>
        <taxon>Sar</taxon>
        <taxon>Alveolata</taxon>
        <taxon>Perkinsozoa</taxon>
        <taxon>Perkinsea</taxon>
        <taxon>Perkinsida</taxon>
        <taxon>Perkinsidae</taxon>
        <taxon>Perkinsus</taxon>
    </lineage>
</organism>
<dbReference type="InterPro" id="IPR052055">
    <property type="entry name" value="Hepadnavirus_pol/RT"/>
</dbReference>
<dbReference type="PANTHER" id="PTHR33050:SF7">
    <property type="entry name" value="RIBONUCLEASE H"/>
    <property type="match status" value="1"/>
</dbReference>